<dbReference type="PANTHER" id="PTHR11348">
    <property type="entry name" value="CONNECTIVE TISSUE GROWTH FACTOR-RELATED"/>
    <property type="match status" value="1"/>
</dbReference>
<keyword evidence="1" id="KW-0732">Signal</keyword>
<dbReference type="GO" id="GO:0005178">
    <property type="term" value="F:integrin binding"/>
    <property type="evidence" value="ECO:0007669"/>
    <property type="project" value="TreeGrafter"/>
</dbReference>
<proteinExistence type="predicted"/>
<sequence>MLSIAIVWTTLAQTSVDHSGSDSSVDHSGSDSPSAHENVSHHSVRGEAPVNDRMDRLDSTHKNNLHDQSKGLAIDTSQMCFHEGRHYKPGQEFFEGCTSICICTESLEVHCAAIECPLSFGLELIDPDCLDWQIDLDHIPEPPKCCGQMKCVSTSACHYMGNTYKNYDQIPREITGCSQVCTCNYGNVTCRDLCDPVPTIPPFDLKCALEHAVIVTLPGETCCRAWRCATHSVEIIFAESLEVLVMALEALHEEAKPLGLEVSWLKTKVQVFGGLLDEAVQSVHACGEDIEILESFTYLGSAVHNDRGSRQEVLRRIGIAHGVMDSLSGSIWRCRYLCRRTKIRIFKSLVIPVLLYGCVPVIFPLPSVSVVAAPPTPALLPATYPATYPATPALLPATYPATPALLPATYPATPALLPATYPATPALLPATYPATPFFGSDEQIREPHIASLDARTSHLIFSTPSLHQGLPGELFLRYTNDPVGQADPNTWMEEVLVPMGSLISQSEWDHILTGLQPATHYTLQLHRPGHRAHLLTRVHLRHHGGRVSFKFWKSVFCRITSKATTPPTTTPLPRLDIDAELYASEVTKTSAKVSWRSFSDYELQYIDGVQVKYTERTI</sequence>
<evidence type="ECO:0000256" key="2">
    <source>
        <dbReference type="SAM" id="MobiDB-lite"/>
    </source>
</evidence>
<comment type="caution">
    <text evidence="4">The sequence shown here is derived from an EMBL/GenBank/DDBJ whole genome shotgun (WGS) entry which is preliminary data.</text>
</comment>
<protein>
    <submittedName>
        <fullName evidence="4">Putative epidermal cell surface receptor</fullName>
    </submittedName>
</protein>
<dbReference type="GO" id="GO:0005615">
    <property type="term" value="C:extracellular space"/>
    <property type="evidence" value="ECO:0007669"/>
    <property type="project" value="TreeGrafter"/>
</dbReference>
<dbReference type="EMBL" id="JACEEZ010023898">
    <property type="protein sequence ID" value="KAG0710786.1"/>
    <property type="molecule type" value="Genomic_DNA"/>
</dbReference>
<dbReference type="GO" id="GO:0045597">
    <property type="term" value="P:positive regulation of cell differentiation"/>
    <property type="evidence" value="ECO:0007669"/>
    <property type="project" value="TreeGrafter"/>
</dbReference>
<reference evidence="4" key="1">
    <citation type="submission" date="2020-07" db="EMBL/GenBank/DDBJ databases">
        <title>The High-quality genome of the commercially important snow crab, Chionoecetes opilio.</title>
        <authorList>
            <person name="Jeong J.-H."/>
            <person name="Ryu S."/>
        </authorList>
    </citation>
    <scope>NUCLEOTIDE SEQUENCE</scope>
    <source>
        <strain evidence="4">MADBK_172401_WGS</strain>
        <tissue evidence="4">Digestive gland</tissue>
    </source>
</reference>
<evidence type="ECO:0000259" key="3">
    <source>
        <dbReference type="PROSITE" id="PS50184"/>
    </source>
</evidence>
<keyword evidence="5" id="KW-1185">Reference proteome</keyword>
<evidence type="ECO:0000256" key="1">
    <source>
        <dbReference type="ARBA" id="ARBA00022729"/>
    </source>
</evidence>
<feature type="domain" description="VWFC" evidence="3">
    <location>
        <begin position="78"/>
        <end position="152"/>
    </location>
</feature>
<feature type="region of interest" description="Disordered" evidence="2">
    <location>
        <begin position="16"/>
        <end position="51"/>
    </location>
</feature>
<keyword evidence="4" id="KW-0675">Receptor</keyword>
<accession>A0A8J4XR12</accession>
<dbReference type="PANTHER" id="PTHR11348:SF34">
    <property type="entry name" value="EPIDERMAL CELL SURFACE RECEPTOR-RELATED"/>
    <property type="match status" value="1"/>
</dbReference>
<evidence type="ECO:0000313" key="4">
    <source>
        <dbReference type="EMBL" id="KAG0710786.1"/>
    </source>
</evidence>
<dbReference type="InterPro" id="IPR001007">
    <property type="entry name" value="VWF_dom"/>
</dbReference>
<name>A0A8J4XR12_CHIOP</name>
<dbReference type="OrthoDB" id="6022609at2759"/>
<evidence type="ECO:0000313" key="5">
    <source>
        <dbReference type="Proteomes" id="UP000770661"/>
    </source>
</evidence>
<dbReference type="PROSITE" id="PS50184">
    <property type="entry name" value="VWFC_2"/>
    <property type="match status" value="1"/>
</dbReference>
<dbReference type="SMART" id="SM00214">
    <property type="entry name" value="VWC"/>
    <property type="match status" value="2"/>
</dbReference>
<dbReference type="Proteomes" id="UP000770661">
    <property type="component" value="Unassembled WGS sequence"/>
</dbReference>
<dbReference type="InterPro" id="IPR050941">
    <property type="entry name" value="CCN"/>
</dbReference>
<organism evidence="4 5">
    <name type="scientific">Chionoecetes opilio</name>
    <name type="common">Atlantic snow crab</name>
    <name type="synonym">Cancer opilio</name>
    <dbReference type="NCBI Taxonomy" id="41210"/>
    <lineage>
        <taxon>Eukaryota</taxon>
        <taxon>Metazoa</taxon>
        <taxon>Ecdysozoa</taxon>
        <taxon>Arthropoda</taxon>
        <taxon>Crustacea</taxon>
        <taxon>Multicrustacea</taxon>
        <taxon>Malacostraca</taxon>
        <taxon>Eumalacostraca</taxon>
        <taxon>Eucarida</taxon>
        <taxon>Decapoda</taxon>
        <taxon>Pleocyemata</taxon>
        <taxon>Brachyura</taxon>
        <taxon>Eubrachyura</taxon>
        <taxon>Majoidea</taxon>
        <taxon>Majidae</taxon>
        <taxon>Chionoecetes</taxon>
    </lineage>
</organism>
<gene>
    <name evidence="4" type="primary">sas_1</name>
    <name evidence="4" type="ORF">GWK47_022080</name>
</gene>
<dbReference type="SUPFAM" id="SSF57603">
    <property type="entry name" value="FnI-like domain"/>
    <property type="match status" value="1"/>
</dbReference>
<dbReference type="GO" id="GO:0007155">
    <property type="term" value="P:cell adhesion"/>
    <property type="evidence" value="ECO:0007669"/>
    <property type="project" value="TreeGrafter"/>
</dbReference>
<dbReference type="AlphaFoldDB" id="A0A8J4XR12"/>